<evidence type="ECO:0000256" key="1">
    <source>
        <dbReference type="SAM" id="Phobius"/>
    </source>
</evidence>
<organism evidence="2 3">
    <name type="scientific">Schistosoma margrebowiei</name>
    <dbReference type="NCBI Taxonomy" id="48269"/>
    <lineage>
        <taxon>Eukaryota</taxon>
        <taxon>Metazoa</taxon>
        <taxon>Spiralia</taxon>
        <taxon>Lophotrochozoa</taxon>
        <taxon>Platyhelminthes</taxon>
        <taxon>Trematoda</taxon>
        <taxon>Digenea</taxon>
        <taxon>Strigeidida</taxon>
        <taxon>Schistosomatoidea</taxon>
        <taxon>Schistosomatidae</taxon>
        <taxon>Schistosoma</taxon>
    </lineage>
</organism>
<feature type="transmembrane region" description="Helical" evidence="1">
    <location>
        <begin position="12"/>
        <end position="34"/>
    </location>
</feature>
<dbReference type="AlphaFoldDB" id="A0A3P7ZX18"/>
<name>A0A3P7ZX18_9TREM</name>
<accession>A0A3P7ZX18</accession>
<keyword evidence="1" id="KW-1133">Transmembrane helix</keyword>
<proteinExistence type="predicted"/>
<evidence type="ECO:0000313" key="2">
    <source>
        <dbReference type="EMBL" id="VDO57298.1"/>
    </source>
</evidence>
<keyword evidence="1" id="KW-0472">Membrane</keyword>
<keyword evidence="1" id="KW-0812">Transmembrane</keyword>
<dbReference type="Proteomes" id="UP000277204">
    <property type="component" value="Unassembled WGS sequence"/>
</dbReference>
<protein>
    <submittedName>
        <fullName evidence="2">Uncharacterized protein</fullName>
    </submittedName>
</protein>
<dbReference type="EMBL" id="UZAI01000888">
    <property type="protein sequence ID" value="VDO57298.1"/>
    <property type="molecule type" value="Genomic_DNA"/>
</dbReference>
<gene>
    <name evidence="2" type="ORF">SMRZ_LOCUS3183</name>
</gene>
<sequence length="101" mass="11172">MSKAILYSSLQSLFILFISASISQINVFVGLPLFRFPSGFQVSACLVMQFDDLRNVCSIHQLHRLFLISSSAGSWNAALTLPILTFTSASEPHCSSMMLLR</sequence>
<reference evidence="2 3" key="1">
    <citation type="submission" date="2018-11" db="EMBL/GenBank/DDBJ databases">
        <authorList>
            <consortium name="Pathogen Informatics"/>
        </authorList>
    </citation>
    <scope>NUCLEOTIDE SEQUENCE [LARGE SCALE GENOMIC DNA]</scope>
    <source>
        <strain evidence="2 3">Zambia</strain>
    </source>
</reference>
<evidence type="ECO:0000313" key="3">
    <source>
        <dbReference type="Proteomes" id="UP000277204"/>
    </source>
</evidence>
<keyword evidence="3" id="KW-1185">Reference proteome</keyword>